<dbReference type="EMBL" id="BAMD01000029">
    <property type="protein sequence ID" value="GAF03741.1"/>
    <property type="molecule type" value="Genomic_DNA"/>
</dbReference>
<dbReference type="RefSeq" id="WP_027472233.1">
    <property type="nucleotide sequence ID" value="NZ_BAMD01000029.1"/>
</dbReference>
<evidence type="ECO:0000256" key="1">
    <source>
        <dbReference type="SAM" id="MobiDB-lite"/>
    </source>
</evidence>
<dbReference type="Proteomes" id="UP000019402">
    <property type="component" value="Unassembled WGS sequence"/>
</dbReference>
<name>W7YH57_9BACT</name>
<comment type="caution">
    <text evidence="2">The sequence shown here is derived from an EMBL/GenBank/DDBJ whole genome shotgun (WGS) entry which is preliminary data.</text>
</comment>
<feature type="region of interest" description="Disordered" evidence="1">
    <location>
        <begin position="30"/>
        <end position="64"/>
    </location>
</feature>
<evidence type="ECO:0000313" key="2">
    <source>
        <dbReference type="EMBL" id="GAF03741.1"/>
    </source>
</evidence>
<keyword evidence="3" id="KW-1185">Reference proteome</keyword>
<dbReference type="AlphaFoldDB" id="W7YH57"/>
<sequence>MKTINKKTYNKPTVTAHSIDHEISLVMMTYTDPDGPPFPLDSEAASPAEDSPQPNSFDENPFGE</sequence>
<dbReference type="OrthoDB" id="1123078at2"/>
<evidence type="ECO:0000313" key="3">
    <source>
        <dbReference type="Proteomes" id="UP000019402"/>
    </source>
</evidence>
<proteinExistence type="predicted"/>
<dbReference type="STRING" id="869213.GCA_000517085_02693"/>
<protein>
    <submittedName>
        <fullName evidence="2">Uncharacterized protein</fullName>
    </submittedName>
</protein>
<organism evidence="2 3">
    <name type="scientific">Saccharicrinis fermentans DSM 9555 = JCM 21142</name>
    <dbReference type="NCBI Taxonomy" id="869213"/>
    <lineage>
        <taxon>Bacteria</taxon>
        <taxon>Pseudomonadati</taxon>
        <taxon>Bacteroidota</taxon>
        <taxon>Bacteroidia</taxon>
        <taxon>Marinilabiliales</taxon>
        <taxon>Marinilabiliaceae</taxon>
        <taxon>Saccharicrinis</taxon>
    </lineage>
</organism>
<accession>W7YH57</accession>
<gene>
    <name evidence="2" type="ORF">JCM21142_62422</name>
</gene>
<reference evidence="2 3" key="1">
    <citation type="journal article" date="2014" name="Genome Announc.">
        <title>Draft Genome Sequence of Cytophaga fermentans JCM 21142T, a Facultative Anaerobe Isolated from Marine Mud.</title>
        <authorList>
            <person name="Starns D."/>
            <person name="Oshima K."/>
            <person name="Suda W."/>
            <person name="Iino T."/>
            <person name="Yuki M."/>
            <person name="Inoue J."/>
            <person name="Kitamura K."/>
            <person name="Iida T."/>
            <person name="Darby A."/>
            <person name="Hattori M."/>
            <person name="Ohkuma M."/>
        </authorList>
    </citation>
    <scope>NUCLEOTIDE SEQUENCE [LARGE SCALE GENOMIC DNA]</scope>
    <source>
        <strain evidence="2 3">JCM 21142</strain>
    </source>
</reference>